<dbReference type="InterPro" id="IPR033756">
    <property type="entry name" value="YlxH/NBP35"/>
</dbReference>
<dbReference type="Pfam" id="PF10609">
    <property type="entry name" value="ParA"/>
    <property type="match status" value="1"/>
</dbReference>
<organism evidence="3 4">
    <name type="scientific">Algibacter lectus</name>
    <dbReference type="NCBI Taxonomy" id="221126"/>
    <lineage>
        <taxon>Bacteria</taxon>
        <taxon>Pseudomonadati</taxon>
        <taxon>Bacteroidota</taxon>
        <taxon>Flavobacteriia</taxon>
        <taxon>Flavobacteriales</taxon>
        <taxon>Flavobacteriaceae</taxon>
        <taxon>Algibacter</taxon>
    </lineage>
</organism>
<dbReference type="EMBL" id="BBNU01000007">
    <property type="protein sequence ID" value="GAL79621.1"/>
    <property type="molecule type" value="Genomic_DNA"/>
</dbReference>
<protein>
    <submittedName>
        <fullName evidence="3">Septum site-determining protein MinD</fullName>
    </submittedName>
</protein>
<dbReference type="InterPro" id="IPR027417">
    <property type="entry name" value="P-loop_NTPase"/>
</dbReference>
<proteinExistence type="predicted"/>
<keyword evidence="2" id="KW-0067">ATP-binding</keyword>
<keyword evidence="1" id="KW-0547">Nucleotide-binding</keyword>
<evidence type="ECO:0000313" key="3">
    <source>
        <dbReference type="EMBL" id="GAL79621.1"/>
    </source>
</evidence>
<dbReference type="SUPFAM" id="SSF52540">
    <property type="entry name" value="P-loop containing nucleoside triphosphate hydrolases"/>
    <property type="match status" value="1"/>
</dbReference>
<dbReference type="GO" id="GO:0016226">
    <property type="term" value="P:iron-sulfur cluster assembly"/>
    <property type="evidence" value="ECO:0007669"/>
    <property type="project" value="InterPro"/>
</dbReference>
<reference evidence="3 4" key="1">
    <citation type="journal article" date="2014" name="Genome Announc.">
        <title>Draft Genome Sequences of Marine Flavobacterium Algibacter lectus Strains SS8 and NR4.</title>
        <authorList>
            <person name="Takatani N."/>
            <person name="Nakanishi M."/>
            <person name="Meirelles P."/>
            <person name="Mino S."/>
            <person name="Suda W."/>
            <person name="Oshima K."/>
            <person name="Hattori M."/>
            <person name="Ohkuma M."/>
            <person name="Hosokawa M."/>
            <person name="Miyashita K."/>
            <person name="Thompson F.L."/>
            <person name="Niwa A."/>
            <person name="Sawabe T."/>
            <person name="Sawabe T."/>
        </authorList>
    </citation>
    <scope>NUCLEOTIDE SEQUENCE [LARGE SCALE GENOMIC DNA]</scope>
    <source>
        <strain evidence="4">JCM19274</strain>
    </source>
</reference>
<evidence type="ECO:0000313" key="4">
    <source>
        <dbReference type="Proteomes" id="UP000029643"/>
    </source>
</evidence>
<name>A0A090WRH5_9FLAO</name>
<accession>A0A090WRH5</accession>
<dbReference type="Gene3D" id="3.40.50.300">
    <property type="entry name" value="P-loop containing nucleotide triphosphate hydrolases"/>
    <property type="match status" value="1"/>
</dbReference>
<dbReference type="PANTHER" id="PTHR42961:SF2">
    <property type="entry name" value="IRON-SULFUR PROTEIN NUBPL"/>
    <property type="match status" value="1"/>
</dbReference>
<evidence type="ECO:0000256" key="2">
    <source>
        <dbReference type="ARBA" id="ARBA00022840"/>
    </source>
</evidence>
<dbReference type="InterPro" id="IPR044304">
    <property type="entry name" value="NUBPL-like"/>
</dbReference>
<dbReference type="PANTHER" id="PTHR42961">
    <property type="entry name" value="IRON-SULFUR PROTEIN NUBPL"/>
    <property type="match status" value="1"/>
</dbReference>
<dbReference type="GO" id="GO:0005524">
    <property type="term" value="F:ATP binding"/>
    <property type="evidence" value="ECO:0007669"/>
    <property type="project" value="UniProtKB-KW"/>
</dbReference>
<sequence length="169" mass="18226">MGELDFLLLDLPPGTGDIHLSLMQSLPITGAVVVSTPQNVALADAKKGVAMFQQESINVPVLGIIENMAYFTPAELPDHKYFIFGKEGAKNLAEDLKVPFLGEIPLVQSIREAGDVGRPAAMQKGTPLEQAFEKLTQNVVQEVVRRNDDLPPTEAIKITTMAGCSAVKK</sequence>
<comment type="caution">
    <text evidence="3">The sequence shown here is derived from an EMBL/GenBank/DDBJ whole genome shotgun (WGS) entry which is preliminary data.</text>
</comment>
<evidence type="ECO:0000256" key="1">
    <source>
        <dbReference type="ARBA" id="ARBA00022741"/>
    </source>
</evidence>
<dbReference type="Proteomes" id="UP000029643">
    <property type="component" value="Unassembled WGS sequence"/>
</dbReference>
<gene>
    <name evidence="3" type="ORF">JCM19274_3033</name>
</gene>
<dbReference type="GO" id="GO:0051539">
    <property type="term" value="F:4 iron, 4 sulfur cluster binding"/>
    <property type="evidence" value="ECO:0007669"/>
    <property type="project" value="TreeGrafter"/>
</dbReference>
<dbReference type="AlphaFoldDB" id="A0A090WRH5"/>